<evidence type="ECO:0000256" key="1">
    <source>
        <dbReference type="SAM" id="SignalP"/>
    </source>
</evidence>
<dbReference type="AlphaFoldDB" id="A0A6P1D1K8"/>
<comment type="caution">
    <text evidence="2">The sequence shown here is derived from an EMBL/GenBank/DDBJ whole genome shotgun (WGS) entry which is preliminary data.</text>
</comment>
<gene>
    <name evidence="2" type="ORF">GV789_03010</name>
</gene>
<dbReference type="RefSeq" id="WP_163824876.1">
    <property type="nucleotide sequence ID" value="NZ_JAAGUY010000012.1"/>
</dbReference>
<name>A0A6P1D1K8_9NOCA</name>
<evidence type="ECO:0000313" key="3">
    <source>
        <dbReference type="Proteomes" id="UP000468928"/>
    </source>
</evidence>
<dbReference type="Proteomes" id="UP000468928">
    <property type="component" value="Unassembled WGS sequence"/>
</dbReference>
<proteinExistence type="predicted"/>
<feature type="chain" id="PRO_5026987770" evidence="1">
    <location>
        <begin position="27"/>
        <end position="84"/>
    </location>
</feature>
<sequence length="84" mass="8932">MSVHRMIAAVGIAAGMTLAGMGGAGAQPPEPESPLTQYMKMLPPAPAWCAGVWDPIEDRIEDMVPPQAKDAFDAFDDWCEGEAD</sequence>
<feature type="signal peptide" evidence="1">
    <location>
        <begin position="1"/>
        <end position="26"/>
    </location>
</feature>
<accession>A0A6P1D1K8</accession>
<dbReference type="EMBL" id="JAAGUZ010000005">
    <property type="protein sequence ID" value="NEW43429.1"/>
    <property type="molecule type" value="Genomic_DNA"/>
</dbReference>
<organism evidence="2 3">
    <name type="scientific">Nocardia cyriacigeorgica</name>
    <dbReference type="NCBI Taxonomy" id="135487"/>
    <lineage>
        <taxon>Bacteria</taxon>
        <taxon>Bacillati</taxon>
        <taxon>Actinomycetota</taxon>
        <taxon>Actinomycetes</taxon>
        <taxon>Mycobacteriales</taxon>
        <taxon>Nocardiaceae</taxon>
        <taxon>Nocardia</taxon>
    </lineage>
</organism>
<keyword evidence="1" id="KW-0732">Signal</keyword>
<evidence type="ECO:0000313" key="2">
    <source>
        <dbReference type="EMBL" id="NEW43429.1"/>
    </source>
</evidence>
<reference evidence="2 3" key="1">
    <citation type="submission" date="2020-01" db="EMBL/GenBank/DDBJ databases">
        <title>Genetics and antimicrobial susceptibilities of Nocardia species isolated from the soil; a comparison with species isolated from humans.</title>
        <authorList>
            <person name="Carrasco G."/>
            <person name="Monzon S."/>
            <person name="Sansegundo M."/>
            <person name="Garcia E."/>
            <person name="Garrido N."/>
            <person name="Medina M.J."/>
            <person name="Villalon P."/>
            <person name="Ramirez-Arocha A.C."/>
            <person name="Jimenez P."/>
            <person name="Cuesta I."/>
            <person name="Valdezate S."/>
        </authorList>
    </citation>
    <scope>NUCLEOTIDE SEQUENCE [LARGE SCALE GENOMIC DNA]</scope>
    <source>
        <strain evidence="2 3">CNM20110639</strain>
    </source>
</reference>
<protein>
    <submittedName>
        <fullName evidence="2">Uncharacterized protein</fullName>
    </submittedName>
</protein>